<reference evidence="2" key="1">
    <citation type="submission" date="2023-06" db="EMBL/GenBank/DDBJ databases">
        <title>Genome-scale phylogeny and comparative genomics of the fungal order Sordariales.</title>
        <authorList>
            <consortium name="Lawrence Berkeley National Laboratory"/>
            <person name="Hensen N."/>
            <person name="Bonometti L."/>
            <person name="Westerberg I."/>
            <person name="Brannstrom I.O."/>
            <person name="Guillou S."/>
            <person name="Cros-Aarteil S."/>
            <person name="Calhoun S."/>
            <person name="Haridas S."/>
            <person name="Kuo A."/>
            <person name="Mondo S."/>
            <person name="Pangilinan J."/>
            <person name="Riley R."/>
            <person name="LaButti K."/>
            <person name="Andreopoulos B."/>
            <person name="Lipzen A."/>
            <person name="Chen C."/>
            <person name="Yanf M."/>
            <person name="Daum C."/>
            <person name="Ng V."/>
            <person name="Clum A."/>
            <person name="Steindorff A."/>
            <person name="Ohm R."/>
            <person name="Martin F."/>
            <person name="Silar P."/>
            <person name="Natvig D."/>
            <person name="Lalanne C."/>
            <person name="Gautier V."/>
            <person name="Ament-velasquez S.L."/>
            <person name="Kruys A."/>
            <person name="Hutchinson M.I."/>
            <person name="Powell A.J."/>
            <person name="Barry K."/>
            <person name="Miller A.N."/>
            <person name="Grigoriev I.V."/>
            <person name="Debuchy R."/>
            <person name="Gladieux P."/>
            <person name="Thoren M.H."/>
            <person name="Johannesson H."/>
        </authorList>
    </citation>
    <scope>NUCLEOTIDE SEQUENCE</scope>
    <source>
        <strain evidence="2">SMH2392-1A</strain>
    </source>
</reference>
<protein>
    <submittedName>
        <fullName evidence="2">Uncharacterized protein</fullName>
    </submittedName>
</protein>
<evidence type="ECO:0000313" key="3">
    <source>
        <dbReference type="Proteomes" id="UP001172101"/>
    </source>
</evidence>
<dbReference type="RefSeq" id="XP_060303646.1">
    <property type="nucleotide sequence ID" value="XM_060447846.1"/>
</dbReference>
<feature type="signal peptide" evidence="1">
    <location>
        <begin position="1"/>
        <end position="21"/>
    </location>
</feature>
<gene>
    <name evidence="2" type="ORF">B0T26DRAFT_867744</name>
</gene>
<feature type="chain" id="PRO_5041344636" evidence="1">
    <location>
        <begin position="22"/>
        <end position="100"/>
    </location>
</feature>
<name>A0AA40BIC8_9PEZI</name>
<sequence length="100" mass="10895">MVNIAILVPALALAFSGLADARDCTKGLRYCGYNLLKIGNYKDTIRHELQRTGHWSWDAKKERILTDNSRFVCGDAGAINYVDFCSGGCADGGSGKNDFC</sequence>
<comment type="caution">
    <text evidence="2">The sequence shown here is derived from an EMBL/GenBank/DDBJ whole genome shotgun (WGS) entry which is preliminary data.</text>
</comment>
<proteinExistence type="predicted"/>
<accession>A0AA40BIC8</accession>
<dbReference type="AlphaFoldDB" id="A0AA40BIC8"/>
<organism evidence="2 3">
    <name type="scientific">Lasiosphaeria miniovina</name>
    <dbReference type="NCBI Taxonomy" id="1954250"/>
    <lineage>
        <taxon>Eukaryota</taxon>
        <taxon>Fungi</taxon>
        <taxon>Dikarya</taxon>
        <taxon>Ascomycota</taxon>
        <taxon>Pezizomycotina</taxon>
        <taxon>Sordariomycetes</taxon>
        <taxon>Sordariomycetidae</taxon>
        <taxon>Sordariales</taxon>
        <taxon>Lasiosphaeriaceae</taxon>
        <taxon>Lasiosphaeria</taxon>
    </lineage>
</organism>
<evidence type="ECO:0000313" key="2">
    <source>
        <dbReference type="EMBL" id="KAK0734769.1"/>
    </source>
</evidence>
<dbReference type="Proteomes" id="UP001172101">
    <property type="component" value="Unassembled WGS sequence"/>
</dbReference>
<keyword evidence="3" id="KW-1185">Reference proteome</keyword>
<keyword evidence="1" id="KW-0732">Signal</keyword>
<dbReference type="GeneID" id="85331116"/>
<evidence type="ECO:0000256" key="1">
    <source>
        <dbReference type="SAM" id="SignalP"/>
    </source>
</evidence>
<dbReference type="EMBL" id="JAUIRO010000001">
    <property type="protein sequence ID" value="KAK0734769.1"/>
    <property type="molecule type" value="Genomic_DNA"/>
</dbReference>